<evidence type="ECO:0000313" key="1">
    <source>
        <dbReference type="EMBL" id="PIV38703.1"/>
    </source>
</evidence>
<reference evidence="2" key="1">
    <citation type="submission" date="2017-09" db="EMBL/GenBank/DDBJ databases">
        <title>Depth-based differentiation of microbial function through sediment-hosted aquifers and enrichment of novel symbionts in the deep terrestrial subsurface.</title>
        <authorList>
            <person name="Probst A.J."/>
            <person name="Ladd B."/>
            <person name="Jarett J.K."/>
            <person name="Geller-Mcgrath D.E."/>
            <person name="Sieber C.M.K."/>
            <person name="Emerson J.B."/>
            <person name="Anantharaman K."/>
            <person name="Thomas B.C."/>
            <person name="Malmstrom R."/>
            <person name="Stieglmeier M."/>
            <person name="Klingl A."/>
            <person name="Woyke T."/>
            <person name="Ryan C.M."/>
            <person name="Banfield J.F."/>
        </authorList>
    </citation>
    <scope>NUCLEOTIDE SEQUENCE [LARGE SCALE GENOMIC DNA]</scope>
</reference>
<dbReference type="InterPro" id="IPR012657">
    <property type="entry name" value="23S_rRNA-intervening_sequence"/>
</dbReference>
<comment type="caution">
    <text evidence="1">The sequence shown here is derived from an EMBL/GenBank/DDBJ whole genome shotgun (WGS) entry which is preliminary data.</text>
</comment>
<organism evidence="1 2">
    <name type="scientific">Candidatus Portnoybacteria bacterium CG02_land_8_20_14_3_00_45_8</name>
    <dbReference type="NCBI Taxonomy" id="1974807"/>
    <lineage>
        <taxon>Bacteria</taxon>
        <taxon>Candidatus Portnoyibacteriota</taxon>
    </lineage>
</organism>
<feature type="non-terminal residue" evidence="1">
    <location>
        <position position="1"/>
    </location>
</feature>
<dbReference type="NCBIfam" id="TIGR04258">
    <property type="entry name" value="4helix_suffix"/>
    <property type="match status" value="1"/>
</dbReference>
<dbReference type="NCBIfam" id="TIGR02436">
    <property type="entry name" value="four helix bundle protein"/>
    <property type="match status" value="1"/>
</dbReference>
<dbReference type="InterPro" id="IPR036583">
    <property type="entry name" value="23S_rRNA_IVS_sf"/>
</dbReference>
<protein>
    <recommendedName>
        <fullName evidence="3">Four helix bundle protein</fullName>
    </recommendedName>
</protein>
<name>A0A2M7D6Q7_9BACT</name>
<accession>A0A2M7D6Q7</accession>
<dbReference type="Proteomes" id="UP000229247">
    <property type="component" value="Unassembled WGS sequence"/>
</dbReference>
<dbReference type="Gene3D" id="1.20.1440.60">
    <property type="entry name" value="23S rRNA-intervening sequence"/>
    <property type="match status" value="1"/>
</dbReference>
<dbReference type="InterPro" id="IPR026354">
    <property type="entry name" value="4helix_suffix_dom"/>
</dbReference>
<proteinExistence type="predicted"/>
<gene>
    <name evidence="1" type="ORF">COS30_00660</name>
</gene>
<dbReference type="SUPFAM" id="SSF158446">
    <property type="entry name" value="IVS-encoded protein-like"/>
    <property type="match status" value="1"/>
</dbReference>
<sequence>NLIAPHGGYKNLKSWQTAEIVFDLTVEFCRRFMINRADRADRADKSYKANKTYGTNMTNLSYRTNDQMIQAARSGSRNISEGSQTSGTSRQSELRLLDVARASLEELLADYIAFLRQRSLPLWGKDEAKARGARALAYKTDRTNKTYRSYMADAESAANCLICLINQTNYLLDKQIKSLGKDLVQRGDLKERYREARRDEIIGPIGPIGLDDLDYKKFLKQQGLRCLPNGQVVPDDQQDP</sequence>
<dbReference type="EMBL" id="PEUE01000017">
    <property type="protein sequence ID" value="PIV38703.1"/>
    <property type="molecule type" value="Genomic_DNA"/>
</dbReference>
<evidence type="ECO:0008006" key="3">
    <source>
        <dbReference type="Google" id="ProtNLM"/>
    </source>
</evidence>
<evidence type="ECO:0000313" key="2">
    <source>
        <dbReference type="Proteomes" id="UP000229247"/>
    </source>
</evidence>
<dbReference type="AlphaFoldDB" id="A0A2M7D6Q7"/>